<feature type="transmembrane region" description="Helical" evidence="1">
    <location>
        <begin position="108"/>
        <end position="128"/>
    </location>
</feature>
<feature type="transmembrane region" description="Helical" evidence="1">
    <location>
        <begin position="69"/>
        <end position="88"/>
    </location>
</feature>
<name>S5Z2L1_GEOG3</name>
<dbReference type="AlphaFoldDB" id="S5Z2L1"/>
<feature type="transmembrane region" description="Helical" evidence="1">
    <location>
        <begin position="148"/>
        <end position="174"/>
    </location>
</feature>
<accession>S5Z2L1</accession>
<dbReference type="Proteomes" id="UP000015500">
    <property type="component" value="Chromosome"/>
</dbReference>
<organism evidence="3 4">
    <name type="scientific">Geobacillus genomosp. 3</name>
    <dbReference type="NCBI Taxonomy" id="1921421"/>
    <lineage>
        <taxon>Bacteria</taxon>
        <taxon>Bacillati</taxon>
        <taxon>Bacillota</taxon>
        <taxon>Bacilli</taxon>
        <taxon>Bacillales</taxon>
        <taxon>Anoxybacillaceae</taxon>
        <taxon>Geobacillus</taxon>
    </lineage>
</organism>
<proteinExistence type="predicted"/>
<keyword evidence="1" id="KW-1133">Transmembrane helix</keyword>
<evidence type="ECO:0000259" key="2">
    <source>
        <dbReference type="Pfam" id="PF13386"/>
    </source>
</evidence>
<evidence type="ECO:0000313" key="3">
    <source>
        <dbReference type="EMBL" id="AGT31227.1"/>
    </source>
</evidence>
<dbReference type="InterPro" id="IPR051790">
    <property type="entry name" value="Cytochrome_c-biogenesis_DsbD"/>
</dbReference>
<dbReference type="PANTHER" id="PTHR31272">
    <property type="entry name" value="CYTOCHROME C-TYPE BIOGENESIS PROTEIN HI_1454-RELATED"/>
    <property type="match status" value="1"/>
</dbReference>
<dbReference type="Pfam" id="PF13386">
    <property type="entry name" value="DsbD_2"/>
    <property type="match status" value="1"/>
</dbReference>
<keyword evidence="1" id="KW-0812">Transmembrane</keyword>
<dbReference type="OrthoDB" id="43562at2"/>
<dbReference type="PANTHER" id="PTHR31272:SF4">
    <property type="entry name" value="CYTOCHROME C-TYPE BIOGENESIS PROTEIN HI_1454-RELATED"/>
    <property type="match status" value="1"/>
</dbReference>
<dbReference type="EMBL" id="CP006254">
    <property type="protein sequence ID" value="AGT31227.1"/>
    <property type="molecule type" value="Genomic_DNA"/>
</dbReference>
<dbReference type="InterPro" id="IPR039447">
    <property type="entry name" value="UreH-like_TM_dom"/>
</dbReference>
<reference evidence="3 4" key="1">
    <citation type="journal article" date="2014" name="Genome Announc.">
        <title>Complete Genome Sequence of the Thermophilic Polychlorinated Biphenyl Degrader Geobacillus sp. Strain JF8 (NBRC 109937).</title>
        <authorList>
            <person name="Shintani M."/>
            <person name="Ohtsubo Y."/>
            <person name="Fukuda K."/>
            <person name="Hosoyama A."/>
            <person name="Ohji S."/>
            <person name="Yamazoe A."/>
            <person name="Fujita N."/>
            <person name="Nagata Y."/>
            <person name="Tsuda M."/>
            <person name="Hatta T."/>
            <person name="Kimbara K."/>
        </authorList>
    </citation>
    <scope>NUCLEOTIDE SEQUENCE [LARGE SCALE GENOMIC DNA]</scope>
    <source>
        <strain evidence="3 4">JF8</strain>
    </source>
</reference>
<feature type="domain" description="Urease accessory protein UreH-like transmembrane" evidence="2">
    <location>
        <begin position="31"/>
        <end position="234"/>
    </location>
</feature>
<dbReference type="STRING" id="1921421.M493_04625"/>
<protein>
    <submittedName>
        <fullName evidence="3">Cytochrome C biosynthesis protein</fullName>
    </submittedName>
</protein>
<dbReference type="HOGENOM" id="CLU_087516_0_0_9"/>
<dbReference type="KEGG" id="gjf:M493_04625"/>
<keyword evidence="1" id="KW-0472">Membrane</keyword>
<feature type="transmembrane region" description="Helical" evidence="1">
    <location>
        <begin position="224"/>
        <end position="241"/>
    </location>
</feature>
<dbReference type="RefSeq" id="WP_020959036.1">
    <property type="nucleotide sequence ID" value="NC_022080.4"/>
</dbReference>
<evidence type="ECO:0000256" key="1">
    <source>
        <dbReference type="SAM" id="Phobius"/>
    </source>
</evidence>
<dbReference type="PATRIC" id="fig|1345697.3.peg.821"/>
<gene>
    <name evidence="3" type="ORF">M493_04625</name>
</gene>
<keyword evidence="4" id="KW-1185">Reference proteome</keyword>
<sequence>MYSFLSQISNLLSQPFLTMANSTTAFPVLSAFLLGIVGAMAPCQLTSNLGAITLYSNQSLQREIAWKELFLFIFGKIIAFSGLGLIVWLMGKEIQSTLTLYFPWLRKLIGPILVLTGLYLLGVFNMYWNVTLFRVPERWAKGKIGSFFMGFGFSLAFCPTMFVLFFVTLMPLAYSTSYGVLLPSVFAVGTSVPVIFFILILWYLGLSGTVMKKGRRVGKLTQQLAGIVMVLLGMLDTITYWF</sequence>
<feature type="transmembrane region" description="Helical" evidence="1">
    <location>
        <begin position="180"/>
        <end position="204"/>
    </location>
</feature>
<evidence type="ECO:0000313" key="4">
    <source>
        <dbReference type="Proteomes" id="UP000015500"/>
    </source>
</evidence>